<name>A0A4Z0LAS2_9FLAO</name>
<dbReference type="InterPro" id="IPR016039">
    <property type="entry name" value="Thiolase-like"/>
</dbReference>
<dbReference type="GO" id="GO:0016746">
    <property type="term" value="F:acyltransferase activity"/>
    <property type="evidence" value="ECO:0007669"/>
    <property type="project" value="InterPro"/>
</dbReference>
<gene>
    <name evidence="1" type="ORF">E4635_04795</name>
</gene>
<evidence type="ECO:0000313" key="1">
    <source>
        <dbReference type="EMBL" id="TGD59172.1"/>
    </source>
</evidence>
<comment type="caution">
    <text evidence="1">The sequence shown here is derived from an EMBL/GenBank/DDBJ whole genome shotgun (WGS) entry which is preliminary data.</text>
</comment>
<dbReference type="EMBL" id="SRLH01000002">
    <property type="protein sequence ID" value="TGD59172.1"/>
    <property type="molecule type" value="Genomic_DNA"/>
</dbReference>
<accession>A0A4Z0LAS2</accession>
<organism evidence="1 2">
    <name type="scientific">Flavobacterium humi</name>
    <dbReference type="NCBI Taxonomy" id="2562683"/>
    <lineage>
        <taxon>Bacteria</taxon>
        <taxon>Pseudomonadati</taxon>
        <taxon>Bacteroidota</taxon>
        <taxon>Flavobacteriia</taxon>
        <taxon>Flavobacteriales</taxon>
        <taxon>Flavobacteriaceae</taxon>
        <taxon>Flavobacterium</taxon>
    </lineage>
</organism>
<proteinExistence type="predicted"/>
<dbReference type="AlphaFoldDB" id="A0A4Z0LAS2"/>
<dbReference type="RefSeq" id="WP_135525482.1">
    <property type="nucleotide sequence ID" value="NZ_SRLH01000002.1"/>
</dbReference>
<protein>
    <submittedName>
        <fullName evidence="1">3-oxoacyl-ACP synthase</fullName>
    </submittedName>
</protein>
<dbReference type="OrthoDB" id="1071350at2"/>
<evidence type="ECO:0000313" key="2">
    <source>
        <dbReference type="Proteomes" id="UP000297407"/>
    </source>
</evidence>
<dbReference type="Proteomes" id="UP000297407">
    <property type="component" value="Unassembled WGS sequence"/>
</dbReference>
<keyword evidence="2" id="KW-1185">Reference proteome</keyword>
<dbReference type="SUPFAM" id="SSF53901">
    <property type="entry name" value="Thiolase-like"/>
    <property type="match status" value="1"/>
</dbReference>
<sequence length="210" mass="24245">MESSNYISKYCIIEEHSVFVNGRKQFASEPVPFTEFAKAVYKDFGMDYPKFFKMDSLSKLAFLTAEIILEDIAKPGEENNNIALVFANRSSSLDTDAKYQDSIQDKKDYFPSPAVFVYTLPNICIGEVSIRHQLKSESAFFVFDEFPSEFMKNYADVLLATGKAEKVVCGWTELYREKYRSVMYLVEKQGKTEHNKEIINQIYTNSLWTL</sequence>
<reference evidence="1 2" key="1">
    <citation type="submission" date="2019-04" db="EMBL/GenBank/DDBJ databases">
        <title>Flavobacterium sp. strain DS2-A Genome sequencing and assembly.</title>
        <authorList>
            <person name="Kim I."/>
        </authorList>
    </citation>
    <scope>NUCLEOTIDE SEQUENCE [LARGE SCALE GENOMIC DNA]</scope>
    <source>
        <strain evidence="1 2">DS2-A</strain>
    </source>
</reference>